<reference evidence="2 3" key="1">
    <citation type="submission" date="2023-01" db="EMBL/GenBank/DDBJ databases">
        <title>Analysis of 21 Apiospora genomes using comparative genomics revels a genus with tremendous synthesis potential of carbohydrate active enzymes and secondary metabolites.</title>
        <authorList>
            <person name="Sorensen T."/>
        </authorList>
    </citation>
    <scope>NUCLEOTIDE SEQUENCE [LARGE SCALE GENOMIC DNA]</scope>
    <source>
        <strain evidence="2 3">CBS 33761</strain>
    </source>
</reference>
<keyword evidence="1" id="KW-1133">Transmembrane helix</keyword>
<evidence type="ECO:0000256" key="1">
    <source>
        <dbReference type="SAM" id="Phobius"/>
    </source>
</evidence>
<name>A0ABR1U9P2_9PEZI</name>
<sequence length="117" mass="12723">MVLDGIAAVVYLVAGIILTSTLKHVSSCTSGSDDATAAREDNKVTNFGCNENDWLTNDVCIQFVKDTKSDRMKPRCQRAVTDYSFDFVGFTLCLLMVFLGHVLARRGGSKPTVAAQI</sequence>
<comment type="caution">
    <text evidence="2">The sequence shown here is derived from an EMBL/GenBank/DDBJ whole genome shotgun (WGS) entry which is preliminary data.</text>
</comment>
<dbReference type="Proteomes" id="UP001444661">
    <property type="component" value="Unassembled WGS sequence"/>
</dbReference>
<evidence type="ECO:0000313" key="3">
    <source>
        <dbReference type="Proteomes" id="UP001444661"/>
    </source>
</evidence>
<dbReference type="EMBL" id="JAQQWK010000001">
    <property type="protein sequence ID" value="KAK8055606.1"/>
    <property type="molecule type" value="Genomic_DNA"/>
</dbReference>
<evidence type="ECO:0000313" key="2">
    <source>
        <dbReference type="EMBL" id="KAK8055606.1"/>
    </source>
</evidence>
<feature type="transmembrane region" description="Helical" evidence="1">
    <location>
        <begin position="83"/>
        <end position="104"/>
    </location>
</feature>
<proteinExistence type="predicted"/>
<keyword evidence="3" id="KW-1185">Reference proteome</keyword>
<keyword evidence="1" id="KW-0472">Membrane</keyword>
<feature type="transmembrane region" description="Helical" evidence="1">
    <location>
        <begin position="6"/>
        <end position="22"/>
    </location>
</feature>
<accession>A0ABR1U9P2</accession>
<protein>
    <submittedName>
        <fullName evidence="2">Marvel domain-containing protein</fullName>
    </submittedName>
</protein>
<keyword evidence="1" id="KW-0812">Transmembrane</keyword>
<organism evidence="2 3">
    <name type="scientific">Apiospora rasikravindrae</name>
    <dbReference type="NCBI Taxonomy" id="990691"/>
    <lineage>
        <taxon>Eukaryota</taxon>
        <taxon>Fungi</taxon>
        <taxon>Dikarya</taxon>
        <taxon>Ascomycota</taxon>
        <taxon>Pezizomycotina</taxon>
        <taxon>Sordariomycetes</taxon>
        <taxon>Xylariomycetidae</taxon>
        <taxon>Amphisphaeriales</taxon>
        <taxon>Apiosporaceae</taxon>
        <taxon>Apiospora</taxon>
    </lineage>
</organism>
<gene>
    <name evidence="2" type="ORF">PG993_000833</name>
</gene>